<evidence type="ECO:0000313" key="3">
    <source>
        <dbReference type="Proteomes" id="UP001431217"/>
    </source>
</evidence>
<dbReference type="EMBL" id="JAMBEP010000001">
    <property type="protein sequence ID" value="MCL1633822.1"/>
    <property type="molecule type" value="Genomic_DNA"/>
</dbReference>
<proteinExistence type="predicted"/>
<sequence>MDGEFVEWRQAIGSFFCDAMRAVGTVLAVHLWLALNVMLAINPLLALIYAVFPPVLLFAAMDDLAKFTTFSLWAAGVYFFSLSAICIFFGRRLLAAPAIAYFFYLPFFAVWLPLFSGEIVRAAAMHAALIVAGPECYETSSLMASLHDRGEHAQSHAWMVKNGDRYLWSYREFRFVADSRPESSGGVCR</sequence>
<accession>A0ABT0MG26</accession>
<evidence type="ECO:0000313" key="2">
    <source>
        <dbReference type="EMBL" id="MCL1633822.1"/>
    </source>
</evidence>
<comment type="caution">
    <text evidence="2">The sequence shown here is derived from an EMBL/GenBank/DDBJ whole genome shotgun (WGS) entry which is preliminary data.</text>
</comment>
<evidence type="ECO:0000256" key="1">
    <source>
        <dbReference type="SAM" id="Phobius"/>
    </source>
</evidence>
<protein>
    <submittedName>
        <fullName evidence="2">Uncharacterized protein</fullName>
    </submittedName>
</protein>
<organism evidence="2 3">
    <name type="scientific">Luteimonas galliterrae</name>
    <dbReference type="NCBI Taxonomy" id="2940486"/>
    <lineage>
        <taxon>Bacteria</taxon>
        <taxon>Pseudomonadati</taxon>
        <taxon>Pseudomonadota</taxon>
        <taxon>Gammaproteobacteria</taxon>
        <taxon>Lysobacterales</taxon>
        <taxon>Lysobacteraceae</taxon>
        <taxon>Luteimonas</taxon>
    </lineage>
</organism>
<name>A0ABT0MG26_9GAMM</name>
<reference evidence="2 3" key="1">
    <citation type="submission" date="2022-05" db="EMBL/GenBank/DDBJ databases">
        <title>Luteimonas sp. SX5, whole genome shotgun sequencing project.</title>
        <authorList>
            <person name="Zhao G."/>
            <person name="Shen L."/>
        </authorList>
    </citation>
    <scope>NUCLEOTIDE SEQUENCE [LARGE SCALE GENOMIC DNA]</scope>
    <source>
        <strain evidence="2 3">SX5</strain>
    </source>
</reference>
<dbReference type="RefSeq" id="WP_249471530.1">
    <property type="nucleotide sequence ID" value="NZ_JAMBEP010000001.1"/>
</dbReference>
<dbReference type="Proteomes" id="UP001431217">
    <property type="component" value="Unassembled WGS sequence"/>
</dbReference>
<keyword evidence="1" id="KW-0812">Transmembrane</keyword>
<keyword evidence="1" id="KW-1133">Transmembrane helix</keyword>
<feature type="transmembrane region" description="Helical" evidence="1">
    <location>
        <begin position="39"/>
        <end position="60"/>
    </location>
</feature>
<keyword evidence="1" id="KW-0472">Membrane</keyword>
<feature type="transmembrane region" description="Helical" evidence="1">
    <location>
        <begin position="12"/>
        <end position="33"/>
    </location>
</feature>
<feature type="transmembrane region" description="Helical" evidence="1">
    <location>
        <begin position="96"/>
        <end position="115"/>
    </location>
</feature>
<feature type="transmembrane region" description="Helical" evidence="1">
    <location>
        <begin position="72"/>
        <end position="90"/>
    </location>
</feature>
<gene>
    <name evidence="2" type="ORF">M2650_04080</name>
</gene>
<keyword evidence="3" id="KW-1185">Reference proteome</keyword>